<dbReference type="PANTHER" id="PTHR43591:SF24">
    <property type="entry name" value="2-METHOXY-6-POLYPRENYL-1,4-BENZOQUINOL METHYLASE, MITOCHONDRIAL"/>
    <property type="match status" value="1"/>
</dbReference>
<dbReference type="NCBIfam" id="TIGR01934">
    <property type="entry name" value="MenG_MenH_UbiE"/>
    <property type="match status" value="1"/>
</dbReference>
<dbReference type="EMBL" id="VCIW01000003">
    <property type="protein sequence ID" value="TLS53092.1"/>
    <property type="molecule type" value="Genomic_DNA"/>
</dbReference>
<dbReference type="PANTHER" id="PTHR43591">
    <property type="entry name" value="METHYLTRANSFERASE"/>
    <property type="match status" value="1"/>
</dbReference>
<evidence type="ECO:0000256" key="6">
    <source>
        <dbReference type="HAMAP-Rule" id="MF_01813"/>
    </source>
</evidence>
<keyword evidence="1 6" id="KW-0474">Menaquinone biosynthesis</keyword>
<comment type="pathway">
    <text evidence="6">Quinol/quinone metabolism; menaquinone biosynthesis; menaquinol from 1,4-dihydroxy-2-naphthoate: step 2/2.</text>
</comment>
<dbReference type="SUPFAM" id="SSF53335">
    <property type="entry name" value="S-adenosyl-L-methionine-dependent methyltransferases"/>
    <property type="match status" value="1"/>
</dbReference>
<comment type="caution">
    <text evidence="6">Lacks conserved residue(s) required for the propagation of feature annotation.</text>
</comment>
<dbReference type="EC" id="2.1.1.163" evidence="6"/>
<evidence type="ECO:0000256" key="5">
    <source>
        <dbReference type="ARBA" id="ARBA00059758"/>
    </source>
</evidence>
<dbReference type="PROSITE" id="PS01184">
    <property type="entry name" value="UBIE_2"/>
    <property type="match status" value="1"/>
</dbReference>
<dbReference type="NCBIfam" id="NF001244">
    <property type="entry name" value="PRK00216.1-5"/>
    <property type="match status" value="1"/>
</dbReference>
<evidence type="ECO:0000256" key="3">
    <source>
        <dbReference type="ARBA" id="ARBA00022679"/>
    </source>
</evidence>
<dbReference type="Pfam" id="PF01209">
    <property type="entry name" value="Ubie_methyltran"/>
    <property type="match status" value="1"/>
</dbReference>
<organism evidence="7 8">
    <name type="scientific">Paenibacillus antri</name>
    <dbReference type="NCBI Taxonomy" id="2582848"/>
    <lineage>
        <taxon>Bacteria</taxon>
        <taxon>Bacillati</taxon>
        <taxon>Bacillota</taxon>
        <taxon>Bacilli</taxon>
        <taxon>Bacillales</taxon>
        <taxon>Paenibacillaceae</taxon>
        <taxon>Paenibacillus</taxon>
    </lineage>
</organism>
<dbReference type="NCBIfam" id="NF001243">
    <property type="entry name" value="PRK00216.1-4"/>
    <property type="match status" value="1"/>
</dbReference>
<keyword evidence="8" id="KW-1185">Reference proteome</keyword>
<comment type="catalytic activity">
    <reaction evidence="6">
        <text>a 2-demethylmenaquinol + S-adenosyl-L-methionine = a menaquinol + S-adenosyl-L-homocysteine + H(+)</text>
        <dbReference type="Rhea" id="RHEA:42640"/>
        <dbReference type="Rhea" id="RHEA-COMP:9539"/>
        <dbReference type="Rhea" id="RHEA-COMP:9563"/>
        <dbReference type="ChEBI" id="CHEBI:15378"/>
        <dbReference type="ChEBI" id="CHEBI:18151"/>
        <dbReference type="ChEBI" id="CHEBI:55437"/>
        <dbReference type="ChEBI" id="CHEBI:57856"/>
        <dbReference type="ChEBI" id="CHEBI:59789"/>
        <dbReference type="EC" id="2.1.1.163"/>
    </reaction>
</comment>
<evidence type="ECO:0000256" key="1">
    <source>
        <dbReference type="ARBA" id="ARBA00022428"/>
    </source>
</evidence>
<reference evidence="7 8" key="1">
    <citation type="submission" date="2019-05" db="EMBL/GenBank/DDBJ databases">
        <authorList>
            <person name="Narsing Rao M.P."/>
            <person name="Li W.J."/>
        </authorList>
    </citation>
    <scope>NUCLEOTIDE SEQUENCE [LARGE SCALE GENOMIC DNA]</scope>
    <source>
        <strain evidence="7 8">SYSU_K30003</strain>
    </source>
</reference>
<keyword evidence="3 6" id="KW-0808">Transferase</keyword>
<feature type="binding site" evidence="6">
    <location>
        <position position="59"/>
    </location>
    <ligand>
        <name>S-adenosyl-L-methionine</name>
        <dbReference type="ChEBI" id="CHEBI:59789"/>
    </ligand>
</feature>
<comment type="caution">
    <text evidence="7">The sequence shown here is derived from an EMBL/GenBank/DDBJ whole genome shotgun (WGS) entry which is preliminary data.</text>
</comment>
<dbReference type="GO" id="GO:0009234">
    <property type="term" value="P:menaquinone biosynthetic process"/>
    <property type="evidence" value="ECO:0007669"/>
    <property type="project" value="UniProtKB-UniRule"/>
</dbReference>
<gene>
    <name evidence="6" type="primary">menG</name>
    <name evidence="7" type="ORF">FE782_06910</name>
</gene>
<dbReference type="HAMAP" id="MF_01813">
    <property type="entry name" value="MenG_UbiE_methyltr"/>
    <property type="match status" value="1"/>
</dbReference>
<proteinExistence type="inferred from homology"/>
<accession>A0A5R9G9I1</accession>
<dbReference type="AlphaFoldDB" id="A0A5R9G9I1"/>
<dbReference type="OrthoDB" id="9808140at2"/>
<dbReference type="CDD" id="cd02440">
    <property type="entry name" value="AdoMet_MTases"/>
    <property type="match status" value="1"/>
</dbReference>
<evidence type="ECO:0000256" key="2">
    <source>
        <dbReference type="ARBA" id="ARBA00022603"/>
    </source>
</evidence>
<protein>
    <recommendedName>
        <fullName evidence="6">Demethylmenaquinone methyltransferase</fullName>
        <ecNumber evidence="6">2.1.1.163</ecNumber>
    </recommendedName>
</protein>
<keyword evidence="4 6" id="KW-0949">S-adenosyl-L-methionine</keyword>
<evidence type="ECO:0000256" key="4">
    <source>
        <dbReference type="ARBA" id="ARBA00022691"/>
    </source>
</evidence>
<comment type="function">
    <text evidence="5 6">Methyltransferase required for the conversion of demethylmenaquinol (DMKH2) to menaquinol (MKH2).</text>
</comment>
<dbReference type="FunFam" id="3.40.50.150:FF:000086">
    <property type="entry name" value="Demethylmenaquinone methyltransferase"/>
    <property type="match status" value="1"/>
</dbReference>
<dbReference type="InterPro" id="IPR029063">
    <property type="entry name" value="SAM-dependent_MTases_sf"/>
</dbReference>
<dbReference type="GO" id="GO:0043770">
    <property type="term" value="F:demethylmenaquinone methyltransferase activity"/>
    <property type="evidence" value="ECO:0007669"/>
    <property type="project" value="UniProtKB-UniRule"/>
</dbReference>
<evidence type="ECO:0000313" key="7">
    <source>
        <dbReference type="EMBL" id="TLS53092.1"/>
    </source>
</evidence>
<name>A0A5R9G9I1_9BACL</name>
<dbReference type="InterPro" id="IPR004033">
    <property type="entry name" value="UbiE/COQ5_MeTrFase"/>
</dbReference>
<dbReference type="PROSITE" id="PS51608">
    <property type="entry name" value="SAM_MT_UBIE"/>
    <property type="match status" value="1"/>
</dbReference>
<sequence>MSVRNKEKHVHSVFETIAPNYDLMNDVISFRRHKAWREYTMRRMDVKPGQSAIDLCCGTCDWTIALAKASGTGEIVGLDFSRNMLEIGRAKVEKEGLDGTIELVQGNAMALPFEDDRFDFATIGFGLRNVPDLDVVLKEMARVVKPGGKVVCLETSKPTAEPFRTVYYLYFEHILPRLAKWFVKRYEQYKWLPESLAAFPGREELEERFRQAGLADVKSRAFFMGVAALHIGTKV</sequence>
<keyword evidence="2 6" id="KW-0489">Methyltransferase</keyword>
<evidence type="ECO:0000313" key="8">
    <source>
        <dbReference type="Proteomes" id="UP000309676"/>
    </source>
</evidence>
<dbReference type="Gene3D" id="3.40.50.150">
    <property type="entry name" value="Vaccinia Virus protein VP39"/>
    <property type="match status" value="1"/>
</dbReference>
<comment type="similarity">
    <text evidence="6">Belongs to the class I-like SAM-binding methyltransferase superfamily. MenG/UbiE family.</text>
</comment>
<dbReference type="InterPro" id="IPR023576">
    <property type="entry name" value="UbiE/COQ5_MeTrFase_CS"/>
</dbReference>
<feature type="binding site" evidence="6">
    <location>
        <begin position="107"/>
        <end position="108"/>
    </location>
    <ligand>
        <name>S-adenosyl-L-methionine</name>
        <dbReference type="ChEBI" id="CHEBI:59789"/>
    </ligand>
</feature>
<dbReference type="Proteomes" id="UP000309676">
    <property type="component" value="Unassembled WGS sequence"/>
</dbReference>
<dbReference type="GO" id="GO:0032259">
    <property type="term" value="P:methylation"/>
    <property type="evidence" value="ECO:0007669"/>
    <property type="project" value="UniProtKB-KW"/>
</dbReference>
<feature type="binding site" evidence="6">
    <location>
        <position position="79"/>
    </location>
    <ligand>
        <name>S-adenosyl-L-methionine</name>
        <dbReference type="ChEBI" id="CHEBI:59789"/>
    </ligand>
</feature>
<dbReference type="PROSITE" id="PS01183">
    <property type="entry name" value="UBIE_1"/>
    <property type="match status" value="1"/>
</dbReference>
<dbReference type="UniPathway" id="UPA00079">
    <property type="reaction ID" value="UER00169"/>
</dbReference>